<sequence length="382" mass="42067">MPTAPCRTHHKTRNKREDIMKTKVILLGAGKIGDAILNLLSHSGDYRLTVADRDRQRLAHVQAMRFPGVSAVQADIADGSAVASLVDGHEVVLSATPYFLTPLIAGAAKKAGAHYFDLTEDVQSTRIVKQLAEDADTAFVPQCGLAPGFISIVANDVAGRFDTLRDVTMRVGALPTFPSNALKYNLTWSTDGLINEYCNPCEAIVDGSLREVSPLEEVEHFSLDGIDYEAFNTSGGLGTLCESLAGRVRNLNYKTVRYPGHRDIVKVLVRDLQLGLLERRPILKEVLETAIPITRQDVVLVFASVCGMREGRLEQETYAKKIYSQQVNGHLLSAIQITTAAGICTMLDLVMQGRLPRRGLIRQEQARLQDFLDNRFGRFYAA</sequence>
<evidence type="ECO:0000259" key="2">
    <source>
        <dbReference type="Pfam" id="PF03435"/>
    </source>
</evidence>
<dbReference type="RefSeq" id="WP_326506334.1">
    <property type="nucleotide sequence ID" value="NZ_JAWIIV010000007.1"/>
</dbReference>
<proteinExistence type="predicted"/>
<evidence type="ECO:0000256" key="1">
    <source>
        <dbReference type="ARBA" id="ARBA00023002"/>
    </source>
</evidence>
<dbReference type="SUPFAM" id="SSF51735">
    <property type="entry name" value="NAD(P)-binding Rossmann-fold domains"/>
    <property type="match status" value="1"/>
</dbReference>
<dbReference type="Gene3D" id="3.30.360.10">
    <property type="entry name" value="Dihydrodipicolinate Reductase, domain 2"/>
    <property type="match status" value="1"/>
</dbReference>
<organism evidence="4 5">
    <name type="scientific">Noviherbaspirillum album</name>
    <dbReference type="NCBI Taxonomy" id="3080276"/>
    <lineage>
        <taxon>Bacteria</taxon>
        <taxon>Pseudomonadati</taxon>
        <taxon>Pseudomonadota</taxon>
        <taxon>Betaproteobacteria</taxon>
        <taxon>Burkholderiales</taxon>
        <taxon>Oxalobacteraceae</taxon>
        <taxon>Noviherbaspirillum</taxon>
    </lineage>
</organism>
<dbReference type="EMBL" id="JAWIIV010000007">
    <property type="protein sequence ID" value="MEC4719621.1"/>
    <property type="molecule type" value="Genomic_DNA"/>
</dbReference>
<protein>
    <submittedName>
        <fullName evidence="4">Saccharopine dehydrogenase C-terminal domain-containing protein</fullName>
    </submittedName>
</protein>
<dbReference type="SUPFAM" id="SSF55347">
    <property type="entry name" value="Glyceraldehyde-3-phosphate dehydrogenase-like, C-terminal domain"/>
    <property type="match status" value="1"/>
</dbReference>
<gene>
    <name evidence="4" type="ORF">RY831_10715</name>
</gene>
<dbReference type="Gene3D" id="3.40.50.720">
    <property type="entry name" value="NAD(P)-binding Rossmann-like Domain"/>
    <property type="match status" value="1"/>
</dbReference>
<dbReference type="InterPro" id="IPR051168">
    <property type="entry name" value="AASS"/>
</dbReference>
<dbReference type="Pfam" id="PF03435">
    <property type="entry name" value="Sacchrp_dh_NADP"/>
    <property type="match status" value="1"/>
</dbReference>
<dbReference type="Proteomes" id="UP001352263">
    <property type="component" value="Unassembled WGS sequence"/>
</dbReference>
<evidence type="ECO:0000259" key="3">
    <source>
        <dbReference type="Pfam" id="PF16653"/>
    </source>
</evidence>
<name>A0ABU6J7N2_9BURK</name>
<keyword evidence="5" id="KW-1185">Reference proteome</keyword>
<accession>A0ABU6J7N2</accession>
<feature type="domain" description="Saccharopine dehydrogenase-like C-terminal" evidence="3">
    <location>
        <begin position="144"/>
        <end position="366"/>
    </location>
</feature>
<reference evidence="4 5" key="1">
    <citation type="submission" date="2023-10" db="EMBL/GenBank/DDBJ databases">
        <title>Noviherbaspirillum sp. CPCC 100848 genome assembly.</title>
        <authorList>
            <person name="Li X.Y."/>
            <person name="Fang X.M."/>
        </authorList>
    </citation>
    <scope>NUCLEOTIDE SEQUENCE [LARGE SCALE GENOMIC DNA]</scope>
    <source>
        <strain evidence="4 5">CPCC 100848</strain>
    </source>
</reference>
<dbReference type="InterPro" id="IPR005097">
    <property type="entry name" value="Sacchrp_dh_NADP-bd"/>
</dbReference>
<feature type="domain" description="Saccharopine dehydrogenase NADP binding" evidence="2">
    <location>
        <begin position="24"/>
        <end position="120"/>
    </location>
</feature>
<keyword evidence="1" id="KW-0560">Oxidoreductase</keyword>
<evidence type="ECO:0000313" key="4">
    <source>
        <dbReference type="EMBL" id="MEC4719621.1"/>
    </source>
</evidence>
<dbReference type="PANTHER" id="PTHR11133">
    <property type="entry name" value="SACCHAROPINE DEHYDROGENASE"/>
    <property type="match status" value="1"/>
</dbReference>
<dbReference type="PANTHER" id="PTHR11133:SF22">
    <property type="entry name" value="ALPHA-AMINOADIPIC SEMIALDEHYDE SYNTHASE, MITOCHONDRIAL"/>
    <property type="match status" value="1"/>
</dbReference>
<dbReference type="InterPro" id="IPR032095">
    <property type="entry name" value="Sacchrp_dh-like_C"/>
</dbReference>
<comment type="caution">
    <text evidence="4">The sequence shown here is derived from an EMBL/GenBank/DDBJ whole genome shotgun (WGS) entry which is preliminary data.</text>
</comment>
<dbReference type="Pfam" id="PF16653">
    <property type="entry name" value="Sacchrp_dh_C"/>
    <property type="match status" value="1"/>
</dbReference>
<evidence type="ECO:0000313" key="5">
    <source>
        <dbReference type="Proteomes" id="UP001352263"/>
    </source>
</evidence>
<dbReference type="InterPro" id="IPR036291">
    <property type="entry name" value="NAD(P)-bd_dom_sf"/>
</dbReference>